<feature type="region of interest" description="Disordered" evidence="1">
    <location>
        <begin position="47"/>
        <end position="71"/>
    </location>
</feature>
<reference evidence="2" key="1">
    <citation type="submission" date="2020-04" db="EMBL/GenBank/DDBJ databases">
        <authorList>
            <person name="Alioto T."/>
            <person name="Alioto T."/>
            <person name="Gomez Garrido J."/>
        </authorList>
    </citation>
    <scope>NUCLEOTIDE SEQUENCE</scope>
    <source>
        <strain evidence="2">A484AB</strain>
    </source>
</reference>
<proteinExistence type="predicted"/>
<name>A0A6S7ITE9_PARCT</name>
<sequence length="116" mass="13752">MIELKFEQGLDLEAVDEWAIGPDKVIEGYEHSLEAMEGLLQKIDEDKEARKRHDIEAREEEKRMRIRQEEDEKQEWLLSHVIYSVFLPNFPYVVAVFSRFSILKSFQFDCSSAEKL</sequence>
<evidence type="ECO:0000313" key="3">
    <source>
        <dbReference type="Proteomes" id="UP001152795"/>
    </source>
</evidence>
<dbReference type="Proteomes" id="UP001152795">
    <property type="component" value="Unassembled WGS sequence"/>
</dbReference>
<comment type="caution">
    <text evidence="2">The sequence shown here is derived from an EMBL/GenBank/DDBJ whole genome shotgun (WGS) entry which is preliminary data.</text>
</comment>
<organism evidence="2 3">
    <name type="scientific">Paramuricea clavata</name>
    <name type="common">Red gorgonian</name>
    <name type="synonym">Violescent sea-whip</name>
    <dbReference type="NCBI Taxonomy" id="317549"/>
    <lineage>
        <taxon>Eukaryota</taxon>
        <taxon>Metazoa</taxon>
        <taxon>Cnidaria</taxon>
        <taxon>Anthozoa</taxon>
        <taxon>Octocorallia</taxon>
        <taxon>Malacalcyonacea</taxon>
        <taxon>Plexauridae</taxon>
        <taxon>Paramuricea</taxon>
    </lineage>
</organism>
<accession>A0A6S7ITE9</accession>
<gene>
    <name evidence="2" type="ORF">PACLA_8A048459</name>
</gene>
<feature type="compositionally biased region" description="Basic and acidic residues" evidence="1">
    <location>
        <begin position="47"/>
        <end position="70"/>
    </location>
</feature>
<dbReference type="EMBL" id="CACRXK020011285">
    <property type="protein sequence ID" value="CAB4021137.1"/>
    <property type="molecule type" value="Genomic_DNA"/>
</dbReference>
<dbReference type="AlphaFoldDB" id="A0A6S7ITE9"/>
<evidence type="ECO:0000313" key="2">
    <source>
        <dbReference type="EMBL" id="CAB4021137.1"/>
    </source>
</evidence>
<protein>
    <submittedName>
        <fullName evidence="2">Uncharacterized protein</fullName>
    </submittedName>
</protein>
<evidence type="ECO:0000256" key="1">
    <source>
        <dbReference type="SAM" id="MobiDB-lite"/>
    </source>
</evidence>
<keyword evidence="3" id="KW-1185">Reference proteome</keyword>